<feature type="non-terminal residue" evidence="1">
    <location>
        <position position="1"/>
    </location>
</feature>
<keyword evidence="2" id="KW-1185">Reference proteome</keyword>
<dbReference type="EMBL" id="CM043788">
    <property type="protein sequence ID" value="KAI4828338.1"/>
    <property type="molecule type" value="Genomic_DNA"/>
</dbReference>
<evidence type="ECO:0000313" key="1">
    <source>
        <dbReference type="EMBL" id="KAI4828338.1"/>
    </source>
</evidence>
<proteinExistence type="predicted"/>
<comment type="caution">
    <text evidence="1">The sequence shown here is derived from an EMBL/GenBank/DDBJ whole genome shotgun (WGS) entry which is preliminary data.</text>
</comment>
<dbReference type="Proteomes" id="UP001057452">
    <property type="component" value="Chromosome 4"/>
</dbReference>
<accession>A0ACB9XP12</accession>
<sequence>PCGDATIEPSPVCTLHPKRSSDWLQAYGHSNPATSYCHQEIYTQTSGTRGGSSTLPSSTKPQIQTAPQPVPASYATASTPSQPTFNVQVRSAQPGPQHQAPIGQHFGQQPIRSPAQVQYMPAQPKGPDFAYGPPQPGFSQMAQGAYQDQHHPGVHQVGGLSSRRAEPAPAQDPRKTYITDVPPSLAPYTAGPAVSTKVQRAVVSVRGIYVHAWKEDQVWTPAVFTSYVGHSPQVTDPSCPAPRSYEQLFKKPPTGCRVTALPREPEGVLGQGHRDQRVCSGRVTRDQRVCSGQGHQRPEGVLGAGSPETRGCARGRVTRDPEGVLGAGSPETRGCARGRSPETRGCTRGRVTRDPEGVLGQGHQRPEGVLGAGSPETRGCARGRVTTWNYKGSAHTAHPEDELERLTKKMLFDMDHPPSEEYFGAYQAVWEAFLKVSVCAPRPGLNSVLRHTCSCCSYKAAWLKA</sequence>
<name>A0ACB9XP12_CHAAC</name>
<organism evidence="1 2">
    <name type="scientific">Chaenocephalus aceratus</name>
    <name type="common">Blackfin icefish</name>
    <name type="synonym">Chaenichthys aceratus</name>
    <dbReference type="NCBI Taxonomy" id="36190"/>
    <lineage>
        <taxon>Eukaryota</taxon>
        <taxon>Metazoa</taxon>
        <taxon>Chordata</taxon>
        <taxon>Craniata</taxon>
        <taxon>Vertebrata</taxon>
        <taxon>Euteleostomi</taxon>
        <taxon>Actinopterygii</taxon>
        <taxon>Neopterygii</taxon>
        <taxon>Teleostei</taxon>
        <taxon>Neoteleostei</taxon>
        <taxon>Acanthomorphata</taxon>
        <taxon>Eupercaria</taxon>
        <taxon>Perciformes</taxon>
        <taxon>Notothenioidei</taxon>
        <taxon>Channichthyidae</taxon>
        <taxon>Chaenocephalus</taxon>
    </lineage>
</organism>
<feature type="non-terminal residue" evidence="1">
    <location>
        <position position="465"/>
    </location>
</feature>
<evidence type="ECO:0000313" key="2">
    <source>
        <dbReference type="Proteomes" id="UP001057452"/>
    </source>
</evidence>
<reference evidence="1" key="1">
    <citation type="submission" date="2022-05" db="EMBL/GenBank/DDBJ databases">
        <title>Chromosome-level genome of Chaenocephalus aceratus.</title>
        <authorList>
            <person name="Park H."/>
        </authorList>
    </citation>
    <scope>NUCLEOTIDE SEQUENCE</scope>
    <source>
        <strain evidence="1">KU_202001</strain>
    </source>
</reference>
<gene>
    <name evidence="1" type="ORF">KUCAC02_022434</name>
</gene>
<protein>
    <submittedName>
        <fullName evidence="1">Uncharacterized protein</fullName>
    </submittedName>
</protein>